<sequence>MAAEVGSPLELRPQAWNQEVKDNPSHRVLSLPAEIHEMIFKEISRAARDVRSVQEWRELVGNCLCVNWFWNISLANQLLRSCDVEVFLAYANGPITEKAVERWINRVSEGDNWADLHTDFDFGYSNAPSSQSASPQWLSTTWEQKLYLCLLLAASRGFLHCLRALTNASVSLGVSIANTSFHTTTFLQESVRSGQLGVVSLLLDRGVNPNSWNVNTPDWSILPISMAVQRLNVDIAAAILSYDPLPDRGHVLFRDDDSANGVRVDDIDYWCVPGRESEWRLERLRYEADPTNDVIAHIGEFGFNGCESLELVSWAAYRSSIPMLKLLVERYSFSINLERDLHWALRGGGDVDVVRLLLQHGRCGTVAPPPWAHNFHPSRSRAHVVKLQGQGIGVAGVWGSEFRRSYCREVALRERVPVIDAVKYCNVDMVKLLLDTLSGEDVSRAVNEFDASCMTSLGYAVRKRDEAMVKYLLECGAEVWQSCYDLVMTEGSADMIGLFARWIKEHDLVVKKE</sequence>
<dbReference type="OrthoDB" id="4185577at2759"/>
<accession>A0A0G2I155</accession>
<evidence type="ECO:0000313" key="4">
    <source>
        <dbReference type="Proteomes" id="UP000034164"/>
    </source>
</evidence>
<keyword evidence="1" id="KW-0677">Repeat</keyword>
<dbReference type="Proteomes" id="UP000034164">
    <property type="component" value="Unassembled WGS sequence"/>
</dbReference>
<name>A0A0G2I155_9EURO</name>
<dbReference type="SMART" id="SM00248">
    <property type="entry name" value="ANK"/>
    <property type="match status" value="6"/>
</dbReference>
<gene>
    <name evidence="3" type="ORF">EMCG_01589</name>
</gene>
<evidence type="ECO:0000313" key="3">
    <source>
        <dbReference type="EMBL" id="KKZ64093.1"/>
    </source>
</evidence>
<dbReference type="Gene3D" id="1.25.40.20">
    <property type="entry name" value="Ankyrin repeat-containing domain"/>
    <property type="match status" value="2"/>
</dbReference>
<dbReference type="InterPro" id="IPR036770">
    <property type="entry name" value="Ankyrin_rpt-contain_sf"/>
</dbReference>
<comment type="caution">
    <text evidence="3">The sequence shown here is derived from an EMBL/GenBank/DDBJ whole genome shotgun (WGS) entry which is preliminary data.</text>
</comment>
<dbReference type="VEuPathDB" id="FungiDB:EMCG_01589"/>
<proteinExistence type="predicted"/>
<evidence type="ECO:0000256" key="2">
    <source>
        <dbReference type="ARBA" id="ARBA00023043"/>
    </source>
</evidence>
<dbReference type="PANTHER" id="PTHR24198">
    <property type="entry name" value="ANKYRIN REPEAT AND PROTEIN KINASE DOMAIN-CONTAINING PROTEIN"/>
    <property type="match status" value="1"/>
</dbReference>
<dbReference type="Pfam" id="PF13637">
    <property type="entry name" value="Ank_4"/>
    <property type="match status" value="1"/>
</dbReference>
<organism evidence="3 4">
    <name type="scientific">[Emmonsia] crescens</name>
    <dbReference type="NCBI Taxonomy" id="73230"/>
    <lineage>
        <taxon>Eukaryota</taxon>
        <taxon>Fungi</taxon>
        <taxon>Dikarya</taxon>
        <taxon>Ascomycota</taxon>
        <taxon>Pezizomycotina</taxon>
        <taxon>Eurotiomycetes</taxon>
        <taxon>Eurotiomycetidae</taxon>
        <taxon>Onygenales</taxon>
        <taxon>Ajellomycetaceae</taxon>
        <taxon>Emergomyces</taxon>
    </lineage>
</organism>
<dbReference type="InterPro" id="IPR002110">
    <property type="entry name" value="Ankyrin_rpt"/>
</dbReference>
<keyword evidence="2" id="KW-0040">ANK repeat</keyword>
<dbReference type="SUPFAM" id="SSF48403">
    <property type="entry name" value="Ankyrin repeat"/>
    <property type="match status" value="1"/>
</dbReference>
<reference evidence="4" key="1">
    <citation type="journal article" date="2015" name="PLoS Genet.">
        <title>The dynamic genome and transcriptome of the human fungal pathogen Blastomyces and close relative Emmonsia.</title>
        <authorList>
            <person name="Munoz J.F."/>
            <person name="Gauthier G.M."/>
            <person name="Desjardins C.A."/>
            <person name="Gallo J.E."/>
            <person name="Holder J."/>
            <person name="Sullivan T.D."/>
            <person name="Marty A.J."/>
            <person name="Carmen J.C."/>
            <person name="Chen Z."/>
            <person name="Ding L."/>
            <person name="Gujja S."/>
            <person name="Magrini V."/>
            <person name="Misas E."/>
            <person name="Mitreva M."/>
            <person name="Priest M."/>
            <person name="Saif S."/>
            <person name="Whiston E.A."/>
            <person name="Young S."/>
            <person name="Zeng Q."/>
            <person name="Goldman W.E."/>
            <person name="Mardis E.R."/>
            <person name="Taylor J.W."/>
            <person name="McEwen J.G."/>
            <person name="Clay O.K."/>
            <person name="Klein B.S."/>
            <person name="Cuomo C.A."/>
        </authorList>
    </citation>
    <scope>NUCLEOTIDE SEQUENCE [LARGE SCALE GENOMIC DNA]</scope>
    <source>
        <strain evidence="4">UAMH 3008</strain>
    </source>
</reference>
<protein>
    <submittedName>
        <fullName evidence="3">Uncharacterized protein</fullName>
    </submittedName>
</protein>
<dbReference type="EMBL" id="LCZI01000874">
    <property type="protein sequence ID" value="KKZ64093.1"/>
    <property type="molecule type" value="Genomic_DNA"/>
</dbReference>
<dbReference type="AlphaFoldDB" id="A0A0G2I155"/>
<evidence type="ECO:0000256" key="1">
    <source>
        <dbReference type="ARBA" id="ARBA00022737"/>
    </source>
</evidence>
<dbReference type="PANTHER" id="PTHR24198:SF165">
    <property type="entry name" value="ANKYRIN REPEAT-CONTAINING PROTEIN-RELATED"/>
    <property type="match status" value="1"/>
</dbReference>